<dbReference type="NCBIfam" id="NF033542">
    <property type="entry name" value="transpos_IS110"/>
    <property type="match status" value="1"/>
</dbReference>
<evidence type="ECO:0000259" key="1">
    <source>
        <dbReference type="Pfam" id="PF01548"/>
    </source>
</evidence>
<dbReference type="EMBL" id="CP045699">
    <property type="protein sequence ID" value="QGA64026.1"/>
    <property type="molecule type" value="Genomic_DNA"/>
</dbReference>
<evidence type="ECO:0000259" key="2">
    <source>
        <dbReference type="Pfam" id="PF02371"/>
    </source>
</evidence>
<dbReference type="AlphaFoldDB" id="A0A5Q0TD49"/>
<accession>A0A5Q0TD49</accession>
<dbReference type="Pfam" id="PF02371">
    <property type="entry name" value="Transposase_20"/>
    <property type="match status" value="1"/>
</dbReference>
<proteinExistence type="predicted"/>
<feature type="domain" description="Transposase IS110-like N-terminal" evidence="1">
    <location>
        <begin position="7"/>
        <end position="146"/>
    </location>
</feature>
<dbReference type="RefSeq" id="WP_153445633.1">
    <property type="nucleotide sequence ID" value="NZ_CP045699.1"/>
</dbReference>
<gene>
    <name evidence="3" type="ORF">GFB47_00450</name>
</gene>
<dbReference type="InterPro" id="IPR003346">
    <property type="entry name" value="Transposase_20"/>
</dbReference>
<feature type="domain" description="Transposase IS116/IS110/IS902 C-terminal" evidence="2">
    <location>
        <begin position="211"/>
        <end position="288"/>
    </location>
</feature>
<evidence type="ECO:0000313" key="3">
    <source>
        <dbReference type="EMBL" id="QGA64026.1"/>
    </source>
</evidence>
<dbReference type="PANTHER" id="PTHR33055:SF3">
    <property type="entry name" value="PUTATIVE TRANSPOSASE FOR IS117-RELATED"/>
    <property type="match status" value="1"/>
</dbReference>
<dbReference type="GO" id="GO:0006313">
    <property type="term" value="P:DNA transposition"/>
    <property type="evidence" value="ECO:0007669"/>
    <property type="project" value="InterPro"/>
</dbReference>
<organism evidence="3 4">
    <name type="scientific">Vibrio algicola</name>
    <dbReference type="NCBI Taxonomy" id="2662262"/>
    <lineage>
        <taxon>Bacteria</taxon>
        <taxon>Pseudomonadati</taxon>
        <taxon>Pseudomonadota</taxon>
        <taxon>Gammaproteobacteria</taxon>
        <taxon>Vibrionales</taxon>
        <taxon>Vibrionaceae</taxon>
        <taxon>Vibrio</taxon>
    </lineage>
</organism>
<evidence type="ECO:0000313" key="4">
    <source>
        <dbReference type="Proteomes" id="UP000348942"/>
    </source>
</evidence>
<dbReference type="InterPro" id="IPR047650">
    <property type="entry name" value="Transpos_IS110"/>
</dbReference>
<protein>
    <submittedName>
        <fullName evidence="3">IS110 family transposase</fullName>
    </submittedName>
</protein>
<sequence>MSSIQILGIDLGKHSFHVVGHSHSGKEVLRKKYNRNQLISFIAKLEPTIIAFEACGGSHWLARKCINLGHQTKLIPPQYVKPYVKGNKNDFIDAAAIAEAASRPSMRFVAVKTEDAQVIATIHRIRDGYIKERTACMSRIGAILLEFGLSLPKGHANMKALFQWLAEQNQELPPSLLNELCSIHEHYSYLSQQIKAQDIKLHDISEHNELARLLKTIPGIGDLTSTLCIADVSSANNFANGRNMAAWLGLVPRQFSTGGKPKLFGVSKRGNKQLRTLFVHGARAILSRPETTGKVFRQWLVNLRATKPFNVVVVALANKLARIAWAVLQHLQAFKAALQP</sequence>
<name>A0A5Q0TD49_9VIBR</name>
<dbReference type="GO" id="GO:0003677">
    <property type="term" value="F:DNA binding"/>
    <property type="evidence" value="ECO:0007669"/>
    <property type="project" value="InterPro"/>
</dbReference>
<dbReference type="Pfam" id="PF01548">
    <property type="entry name" value="DEDD_Tnp_IS110"/>
    <property type="match status" value="1"/>
</dbReference>
<dbReference type="GO" id="GO:0004803">
    <property type="term" value="F:transposase activity"/>
    <property type="evidence" value="ECO:0007669"/>
    <property type="project" value="InterPro"/>
</dbReference>
<dbReference type="PANTHER" id="PTHR33055">
    <property type="entry name" value="TRANSPOSASE FOR INSERTION SEQUENCE ELEMENT IS1111A"/>
    <property type="match status" value="1"/>
</dbReference>
<reference evidence="3 4" key="1">
    <citation type="submission" date="2019-10" db="EMBL/GenBank/DDBJ databases">
        <title>Vibrio sp. nov., isolated from Coralline algae surface.</title>
        <authorList>
            <person name="Geng Y."/>
            <person name="Zhang X."/>
        </authorList>
    </citation>
    <scope>NUCLEOTIDE SEQUENCE [LARGE SCALE GENOMIC DNA]</scope>
    <source>
        <strain evidence="3 4">SM1977</strain>
    </source>
</reference>
<dbReference type="Proteomes" id="UP000348942">
    <property type="component" value="Chromosome 1"/>
</dbReference>
<keyword evidence="4" id="KW-1185">Reference proteome</keyword>
<dbReference type="InterPro" id="IPR002525">
    <property type="entry name" value="Transp_IS110-like_N"/>
</dbReference>